<dbReference type="RefSeq" id="XP_028648096.1">
    <property type="nucleotide sequence ID" value="XM_028792263.2"/>
</dbReference>
<dbReference type="AlphaFoldDB" id="A0A8C4S661"/>
<dbReference type="PROSITE" id="PS01346">
    <property type="entry name" value="CLAUDIN"/>
    <property type="match status" value="1"/>
</dbReference>
<comment type="subcellular location">
    <subcellularLocation>
        <location evidence="8">Cell junction</location>
        <location evidence="8">Tight junction</location>
    </subcellularLocation>
    <subcellularLocation>
        <location evidence="8">Cell membrane</location>
        <topology evidence="8">Multi-pass membrane protein</topology>
    </subcellularLocation>
</comment>
<organism evidence="10 11">
    <name type="scientific">Erpetoichthys calabaricus</name>
    <name type="common">Rope fish</name>
    <name type="synonym">Calamoichthys calabaricus</name>
    <dbReference type="NCBI Taxonomy" id="27687"/>
    <lineage>
        <taxon>Eukaryota</taxon>
        <taxon>Metazoa</taxon>
        <taxon>Chordata</taxon>
        <taxon>Craniata</taxon>
        <taxon>Vertebrata</taxon>
        <taxon>Euteleostomi</taxon>
        <taxon>Actinopterygii</taxon>
        <taxon>Polypteriformes</taxon>
        <taxon>Polypteridae</taxon>
        <taxon>Erpetoichthys</taxon>
    </lineage>
</organism>
<dbReference type="Pfam" id="PF00822">
    <property type="entry name" value="PMP22_Claudin"/>
    <property type="match status" value="1"/>
</dbReference>
<feature type="transmembrane region" description="Helical" evidence="8">
    <location>
        <begin position="81"/>
        <end position="101"/>
    </location>
</feature>
<protein>
    <recommendedName>
        <fullName evidence="8">Claudin</fullName>
    </recommendedName>
</protein>
<dbReference type="GO" id="GO:0005198">
    <property type="term" value="F:structural molecule activity"/>
    <property type="evidence" value="ECO:0007669"/>
    <property type="project" value="InterPro"/>
</dbReference>
<keyword evidence="2 8" id="KW-0796">Tight junction</keyword>
<evidence type="ECO:0000313" key="11">
    <source>
        <dbReference type="Proteomes" id="UP000694620"/>
    </source>
</evidence>
<dbReference type="Ensembl" id="ENSECRT00000012197.1">
    <property type="protein sequence ID" value="ENSECRP00000012000.1"/>
    <property type="gene ID" value="ENSECRG00000008012.1"/>
</dbReference>
<evidence type="ECO:0000256" key="2">
    <source>
        <dbReference type="ARBA" id="ARBA00022427"/>
    </source>
</evidence>
<evidence type="ECO:0000256" key="1">
    <source>
        <dbReference type="ARBA" id="ARBA00008295"/>
    </source>
</evidence>
<evidence type="ECO:0000256" key="6">
    <source>
        <dbReference type="ARBA" id="ARBA00022989"/>
    </source>
</evidence>
<dbReference type="PANTHER" id="PTHR12002">
    <property type="entry name" value="CLAUDIN"/>
    <property type="match status" value="1"/>
</dbReference>
<dbReference type="GO" id="GO:0005886">
    <property type="term" value="C:plasma membrane"/>
    <property type="evidence" value="ECO:0007669"/>
    <property type="project" value="UniProtKB-SubCell"/>
</dbReference>
<keyword evidence="7 8" id="KW-0472">Membrane</keyword>
<dbReference type="InterPro" id="IPR004031">
    <property type="entry name" value="PMP22/EMP/MP20/Claudin"/>
</dbReference>
<comment type="similarity">
    <text evidence="1 8">Belongs to the claudin family.</text>
</comment>
<dbReference type="FunFam" id="1.20.140.150:FF:000001">
    <property type="entry name" value="Claudin"/>
    <property type="match status" value="1"/>
</dbReference>
<reference evidence="10" key="3">
    <citation type="submission" date="2025-09" db="UniProtKB">
        <authorList>
            <consortium name="Ensembl"/>
        </authorList>
    </citation>
    <scope>IDENTIFICATION</scope>
</reference>
<dbReference type="PRINTS" id="PR01077">
    <property type="entry name" value="CLAUDIN"/>
</dbReference>
<evidence type="ECO:0000313" key="10">
    <source>
        <dbReference type="Ensembl" id="ENSECRP00000012000.1"/>
    </source>
</evidence>
<keyword evidence="6 8" id="KW-1133">Transmembrane helix</keyword>
<feature type="transmembrane region" description="Helical" evidence="8">
    <location>
        <begin position="122"/>
        <end position="141"/>
    </location>
</feature>
<keyword evidence="4 8" id="KW-0812">Transmembrane</keyword>
<evidence type="ECO:0000256" key="5">
    <source>
        <dbReference type="ARBA" id="ARBA00022949"/>
    </source>
</evidence>
<keyword evidence="5 8" id="KW-0965">Cell junction</keyword>
<keyword evidence="9" id="KW-0732">Signal</keyword>
<dbReference type="GO" id="GO:0005923">
    <property type="term" value="C:bicellular tight junction"/>
    <property type="evidence" value="ECO:0007669"/>
    <property type="project" value="UniProtKB-SubCell"/>
</dbReference>
<accession>A0A8C4S661</accession>
<evidence type="ECO:0000256" key="4">
    <source>
        <dbReference type="ARBA" id="ARBA00022692"/>
    </source>
</evidence>
<dbReference type="InterPro" id="IPR017974">
    <property type="entry name" value="Claudin_CS"/>
</dbReference>
<feature type="transmembrane region" description="Helical" evidence="8">
    <location>
        <begin position="161"/>
        <end position="184"/>
    </location>
</feature>
<evidence type="ECO:0000256" key="3">
    <source>
        <dbReference type="ARBA" id="ARBA00022475"/>
    </source>
</evidence>
<feature type="signal peptide" evidence="9">
    <location>
        <begin position="1"/>
        <end position="27"/>
    </location>
</feature>
<feature type="chain" id="PRO_5034035155" description="Claudin" evidence="9">
    <location>
        <begin position="28"/>
        <end position="218"/>
    </location>
</feature>
<evidence type="ECO:0000256" key="7">
    <source>
        <dbReference type="ARBA" id="ARBA00023136"/>
    </source>
</evidence>
<proteinExistence type="inferred from homology"/>
<comment type="caution">
    <text evidence="8">Lacks conserved residue(s) required for the propagation of feature annotation.</text>
</comment>
<keyword evidence="3 8" id="KW-1003">Cell membrane</keyword>
<comment type="function">
    <text evidence="8">Claudins function as major constituents of the tight junction complexes that regulate the permeability of epithelia.</text>
</comment>
<dbReference type="GeneTree" id="ENSGT00940000157650"/>
<evidence type="ECO:0000256" key="9">
    <source>
        <dbReference type="SAM" id="SignalP"/>
    </source>
</evidence>
<dbReference type="InterPro" id="IPR006187">
    <property type="entry name" value="Claudin"/>
</dbReference>
<reference evidence="10" key="1">
    <citation type="submission" date="2021-06" db="EMBL/GenBank/DDBJ databases">
        <authorList>
            <consortium name="Wellcome Sanger Institute Data Sharing"/>
        </authorList>
    </citation>
    <scope>NUCLEOTIDE SEQUENCE [LARGE SCALE GENOMIC DNA]</scope>
</reference>
<keyword evidence="11" id="KW-1185">Reference proteome</keyword>
<sequence length="218" mass="23415">MSVLALQLSGFLASFLGFILQIVCTSSSNWKVSSMSESVITATWMFEGLWMNCAATSSGSIQCKWFSSVLGLEGYIQGTRALMILSLVVSLIGVITALFGMKCITIGSSDEQTKGKMSVTSGTLFIVGGICSLAAVSWYAAQVIQQFYSAIHGKSRYELGSGLYIGWAGSVLAILGGIFLCCSFKKSRKSSPRAYKYSAPSNEQKIYKPTSQADKAYV</sequence>
<name>A0A8C4S661_ERPCA</name>
<evidence type="ECO:0000256" key="8">
    <source>
        <dbReference type="RuleBase" id="RU060637"/>
    </source>
</evidence>
<dbReference type="OrthoDB" id="8586036at2759"/>
<dbReference type="Proteomes" id="UP000694620">
    <property type="component" value="Chromosome 2"/>
</dbReference>
<dbReference type="Gene3D" id="1.20.140.150">
    <property type="match status" value="1"/>
</dbReference>
<gene>
    <name evidence="10" type="primary">cldn15lb</name>
</gene>
<dbReference type="GeneID" id="114643863"/>
<reference evidence="10" key="2">
    <citation type="submission" date="2025-08" db="UniProtKB">
        <authorList>
            <consortium name="Ensembl"/>
        </authorList>
    </citation>
    <scope>IDENTIFICATION</scope>
</reference>